<comment type="subcellular location">
    <subcellularLocation>
        <location evidence="2">Cytoplasm</location>
    </subcellularLocation>
</comment>
<feature type="active site" evidence="2">
    <location>
        <position position="339"/>
    </location>
</feature>
<keyword evidence="2" id="KW-0963">Cytoplasm</keyword>
<dbReference type="InterPro" id="IPR029058">
    <property type="entry name" value="AB_hydrolase_fold"/>
</dbReference>
<name>A0ABY0P3G4_9HYPH</name>
<dbReference type="HAMAP" id="MF_00296">
    <property type="entry name" value="MetX_acyltransf"/>
    <property type="match status" value="1"/>
</dbReference>
<dbReference type="Pfam" id="PF00561">
    <property type="entry name" value="Abhydrolase_1"/>
    <property type="match status" value="1"/>
</dbReference>
<feature type="signal peptide" evidence="3">
    <location>
        <begin position="1"/>
        <end position="22"/>
    </location>
</feature>
<dbReference type="RefSeq" id="WP_091859630.1">
    <property type="nucleotide sequence ID" value="NZ_FNBZ01000006.1"/>
</dbReference>
<protein>
    <recommendedName>
        <fullName evidence="2">Probable acyltransferase</fullName>
        <ecNumber evidence="2">2.3.1.-</ecNumber>
    </recommendedName>
</protein>
<keyword evidence="1 2" id="KW-0808">Transferase</keyword>
<dbReference type="Gene3D" id="1.10.1740.110">
    <property type="match status" value="1"/>
</dbReference>
<dbReference type="SUPFAM" id="SSF53474">
    <property type="entry name" value="alpha/beta-Hydrolases"/>
    <property type="match status" value="1"/>
</dbReference>
<dbReference type="EC" id="2.3.1.-" evidence="2"/>
<reference evidence="5 6" key="1">
    <citation type="submission" date="2016-10" db="EMBL/GenBank/DDBJ databases">
        <authorList>
            <person name="Varghese N."/>
            <person name="Submissions S."/>
        </authorList>
    </citation>
    <scope>NUCLEOTIDE SEQUENCE [LARGE SCALE GENOMIC DNA]</scope>
    <source>
        <strain evidence="5 6">DSM 26672</strain>
    </source>
</reference>
<comment type="caution">
    <text evidence="5">The sequence shown here is derived from an EMBL/GenBank/DDBJ whole genome shotgun (WGS) entry which is preliminary data.</text>
</comment>
<gene>
    <name evidence="5" type="ORF">SAMN05421844_106383</name>
</gene>
<dbReference type="Proteomes" id="UP000199468">
    <property type="component" value="Unassembled WGS sequence"/>
</dbReference>
<evidence type="ECO:0000256" key="3">
    <source>
        <dbReference type="SAM" id="SignalP"/>
    </source>
</evidence>
<evidence type="ECO:0000259" key="4">
    <source>
        <dbReference type="Pfam" id="PF00561"/>
    </source>
</evidence>
<dbReference type="PIRSF" id="PIRSF000443">
    <property type="entry name" value="Homoser_Ac_trans"/>
    <property type="match status" value="1"/>
</dbReference>
<keyword evidence="3" id="KW-0732">Signal</keyword>
<keyword evidence="2" id="KW-0012">Acyltransferase</keyword>
<feature type="domain" description="AB hydrolase-1" evidence="4">
    <location>
        <begin position="106"/>
        <end position="348"/>
    </location>
</feature>
<proteinExistence type="inferred from homology"/>
<evidence type="ECO:0000256" key="1">
    <source>
        <dbReference type="ARBA" id="ARBA00022679"/>
    </source>
</evidence>
<comment type="caution">
    <text evidence="2">Lacks conserved residue(s) required for the propagation of feature annotation.</text>
</comment>
<dbReference type="EMBL" id="FNBZ01000006">
    <property type="protein sequence ID" value="SDH06846.1"/>
    <property type="molecule type" value="Genomic_DNA"/>
</dbReference>
<keyword evidence="2" id="KW-0028">Amino-acid biosynthesis</keyword>
<dbReference type="NCBIfam" id="NF005262">
    <property type="entry name" value="PRK06765.1"/>
    <property type="match status" value="1"/>
</dbReference>
<dbReference type="InterPro" id="IPR000073">
    <property type="entry name" value="AB_hydrolase_1"/>
</dbReference>
<evidence type="ECO:0000313" key="6">
    <source>
        <dbReference type="Proteomes" id="UP000199468"/>
    </source>
</evidence>
<feature type="chain" id="PRO_5047232207" description="Probable acyltransferase" evidence="3">
    <location>
        <begin position="23"/>
        <end position="392"/>
    </location>
</feature>
<comment type="subunit">
    <text evidence="2">Homodimer.</text>
</comment>
<evidence type="ECO:0000313" key="5">
    <source>
        <dbReference type="EMBL" id="SDH06846.1"/>
    </source>
</evidence>
<dbReference type="PANTHER" id="PTHR32268:SF11">
    <property type="entry name" value="HOMOSERINE O-ACETYLTRANSFERASE"/>
    <property type="match status" value="1"/>
</dbReference>
<dbReference type="Gene3D" id="3.40.50.1820">
    <property type="entry name" value="alpha/beta hydrolase"/>
    <property type="match status" value="1"/>
</dbReference>
<organism evidence="5 6">
    <name type="scientific">Bosea robiniae</name>
    <dbReference type="NCBI Taxonomy" id="1036780"/>
    <lineage>
        <taxon>Bacteria</taxon>
        <taxon>Pseudomonadati</taxon>
        <taxon>Pseudomonadota</taxon>
        <taxon>Alphaproteobacteria</taxon>
        <taxon>Hyphomicrobiales</taxon>
        <taxon>Boseaceae</taxon>
        <taxon>Bosea</taxon>
    </lineage>
</organism>
<sequence>MKMWLMGALALAGWMTAGMADAQEPTVEKKVFELASFTTQSGRALKNVRVGWESYGTLNADKSNAVLICHFFSGNSHAAGKYDASDAAPGYWDAIIGPGKAIDTNKYFVLSSDTLVNLNTGDPKTTTTGPASTNPDTGKPYGLDFPVVTVRDFVEVQKALVESLGIRKLALVAGPSMGSLQTFEWAASHPEMVAKAMPVIGAGEADAMLIAWLDVWAAPILVDPNWNNGDYYGKTPPLAGLAKALTAVTLQANHQDWANATFGRRPAKEGEEPGKALANRFQVQSVLDNAGMARAKVSDANHFLYLVKANQLFAAGGTSLADGMAKIKAPMLLITQPKDLVFTPDMVATTVKAAKEAGRDITHATIDGSRGHLDGVISMKQAEGAIRAFLEK</sequence>
<dbReference type="InterPro" id="IPR008220">
    <property type="entry name" value="HAT_MetX-like"/>
</dbReference>
<dbReference type="PANTHER" id="PTHR32268">
    <property type="entry name" value="HOMOSERINE O-ACETYLTRANSFERASE"/>
    <property type="match status" value="1"/>
</dbReference>
<accession>A0ABY0P3G4</accession>
<keyword evidence="6" id="KW-1185">Reference proteome</keyword>
<evidence type="ECO:0000256" key="2">
    <source>
        <dbReference type="HAMAP-Rule" id="MF_00296"/>
    </source>
</evidence>
<comment type="similarity">
    <text evidence="2">Belongs to the AB hydrolase superfamily. MetX family.</text>
</comment>